<dbReference type="PROSITE" id="PS51935">
    <property type="entry name" value="NLPC_P60"/>
    <property type="match status" value="1"/>
</dbReference>
<dbReference type="Gene3D" id="3.90.1720.10">
    <property type="entry name" value="endopeptidase domain like (from Nostoc punctiforme)"/>
    <property type="match status" value="1"/>
</dbReference>
<dbReference type="InterPro" id="IPR000064">
    <property type="entry name" value="NLP_P60_dom"/>
</dbReference>
<dbReference type="AlphaFoldDB" id="A0A5A7S9N3"/>
<feature type="chain" id="PRO_5022894402" evidence="5">
    <location>
        <begin position="25"/>
        <end position="183"/>
    </location>
</feature>
<evidence type="ECO:0000256" key="1">
    <source>
        <dbReference type="ARBA" id="ARBA00007074"/>
    </source>
</evidence>
<keyword evidence="8" id="KW-1185">Reference proteome</keyword>
<evidence type="ECO:0000256" key="5">
    <source>
        <dbReference type="SAM" id="SignalP"/>
    </source>
</evidence>
<gene>
    <name evidence="7" type="ORF">FOY51_20355</name>
</gene>
<evidence type="ECO:0000256" key="3">
    <source>
        <dbReference type="ARBA" id="ARBA00022801"/>
    </source>
</evidence>
<keyword evidence="2" id="KW-0645">Protease</keyword>
<dbReference type="InterPro" id="IPR051794">
    <property type="entry name" value="PG_Endopeptidase_C40"/>
</dbReference>
<reference evidence="7 8" key="1">
    <citation type="submission" date="2019-07" db="EMBL/GenBank/DDBJ databases">
        <title>Rhodococcus cavernicolus sp. nov., isolated from a cave.</title>
        <authorList>
            <person name="Lee S.D."/>
        </authorList>
    </citation>
    <scope>NUCLEOTIDE SEQUENCE [LARGE SCALE GENOMIC DNA]</scope>
    <source>
        <strain evidence="7 8">C1-24</strain>
    </source>
</reference>
<evidence type="ECO:0000313" key="7">
    <source>
        <dbReference type="EMBL" id="KAA0021293.1"/>
    </source>
</evidence>
<dbReference type="Pfam" id="PF00877">
    <property type="entry name" value="NLPC_P60"/>
    <property type="match status" value="1"/>
</dbReference>
<dbReference type="SUPFAM" id="SSF54001">
    <property type="entry name" value="Cysteine proteinases"/>
    <property type="match status" value="1"/>
</dbReference>
<keyword evidence="4" id="KW-0788">Thiol protease</keyword>
<dbReference type="OrthoDB" id="5177647at2"/>
<sequence>MRGALVLGAVTVGAVAVPAAPAMAQTIDVPGIGHFDVPDLPAMPALPALPALPAPPQLPSFAPPANPLVQTDGQRALDAAKTKVGAQYVWGASGPYAFDCSGLIQWSYKQAGVSVPRTTYELAQSGVPISKADLQPGDVVLYDGGGHGALYAGDGKIVHASTAGQPVKYAPLDSMPFYAARRF</sequence>
<feature type="domain" description="NlpC/P60" evidence="6">
    <location>
        <begin position="70"/>
        <end position="183"/>
    </location>
</feature>
<feature type="signal peptide" evidence="5">
    <location>
        <begin position="1"/>
        <end position="24"/>
    </location>
</feature>
<comment type="caution">
    <text evidence="7">The sequence shown here is derived from an EMBL/GenBank/DDBJ whole genome shotgun (WGS) entry which is preliminary data.</text>
</comment>
<organism evidence="7 8">
    <name type="scientific">Antrihabitans cavernicola</name>
    <dbReference type="NCBI Taxonomy" id="2495913"/>
    <lineage>
        <taxon>Bacteria</taxon>
        <taxon>Bacillati</taxon>
        <taxon>Actinomycetota</taxon>
        <taxon>Actinomycetes</taxon>
        <taxon>Mycobacteriales</taxon>
        <taxon>Nocardiaceae</taxon>
        <taxon>Antrihabitans</taxon>
    </lineage>
</organism>
<evidence type="ECO:0000313" key="8">
    <source>
        <dbReference type="Proteomes" id="UP000322244"/>
    </source>
</evidence>
<comment type="similarity">
    <text evidence="1">Belongs to the peptidase C40 family.</text>
</comment>
<keyword evidence="3" id="KW-0378">Hydrolase</keyword>
<evidence type="ECO:0000256" key="4">
    <source>
        <dbReference type="ARBA" id="ARBA00022807"/>
    </source>
</evidence>
<evidence type="ECO:0000259" key="6">
    <source>
        <dbReference type="PROSITE" id="PS51935"/>
    </source>
</evidence>
<evidence type="ECO:0000256" key="2">
    <source>
        <dbReference type="ARBA" id="ARBA00022670"/>
    </source>
</evidence>
<keyword evidence="5" id="KW-0732">Signal</keyword>
<dbReference type="RefSeq" id="WP_149432126.1">
    <property type="nucleotide sequence ID" value="NZ_VLNY01000011.1"/>
</dbReference>
<dbReference type="EMBL" id="VLNY01000011">
    <property type="protein sequence ID" value="KAA0021293.1"/>
    <property type="molecule type" value="Genomic_DNA"/>
</dbReference>
<proteinExistence type="inferred from homology"/>
<protein>
    <submittedName>
        <fullName evidence="7">NlpC/P60 family protein</fullName>
    </submittedName>
</protein>
<name>A0A5A7S9N3_9NOCA</name>
<accession>A0A5A7S9N3</accession>
<dbReference type="GO" id="GO:0006508">
    <property type="term" value="P:proteolysis"/>
    <property type="evidence" value="ECO:0007669"/>
    <property type="project" value="UniProtKB-KW"/>
</dbReference>
<dbReference type="InterPro" id="IPR038765">
    <property type="entry name" value="Papain-like_cys_pep_sf"/>
</dbReference>
<dbReference type="PANTHER" id="PTHR47359:SF3">
    <property type="entry name" value="NLP_P60 DOMAIN-CONTAINING PROTEIN-RELATED"/>
    <property type="match status" value="1"/>
</dbReference>
<dbReference type="Proteomes" id="UP000322244">
    <property type="component" value="Unassembled WGS sequence"/>
</dbReference>
<dbReference type="PANTHER" id="PTHR47359">
    <property type="entry name" value="PEPTIDOGLYCAN DL-ENDOPEPTIDASE CWLO"/>
    <property type="match status" value="1"/>
</dbReference>
<dbReference type="GO" id="GO:0008234">
    <property type="term" value="F:cysteine-type peptidase activity"/>
    <property type="evidence" value="ECO:0007669"/>
    <property type="project" value="UniProtKB-KW"/>
</dbReference>